<dbReference type="Gene3D" id="3.90.1590.10">
    <property type="entry name" value="glutathione-dependent formaldehyde- activating enzyme (gfa)"/>
    <property type="match status" value="1"/>
</dbReference>
<sequence length="150" mass="16170">MPHIELPQDGACRCGRVRLRITAAPLLTMACHYRGCQRMTASAFSLSVAVPIDGFAVIAGDTEPGGCHAAGQDHRHCGWCKSWLFTLIPLQFGFVNVRSTMFDDTSWSAPFVETCTCAALPWVTTGAAHSYAGFPAVEEYPRLIGAYAAS</sequence>
<dbReference type="PROSITE" id="PS51891">
    <property type="entry name" value="CENP_V_GFA"/>
    <property type="match status" value="1"/>
</dbReference>
<dbReference type="InterPro" id="IPR011057">
    <property type="entry name" value="Mss4-like_sf"/>
</dbReference>
<dbReference type="AlphaFoldDB" id="A0A502CHA0"/>
<gene>
    <name evidence="5" type="ORF">EAH84_06705</name>
</gene>
<reference evidence="5 6" key="1">
    <citation type="journal article" date="2019" name="Environ. Microbiol.">
        <title>Species interactions and distinct microbial communities in high Arctic permafrost affected cryosols are associated with the CH4 and CO2 gas fluxes.</title>
        <authorList>
            <person name="Altshuler I."/>
            <person name="Hamel J."/>
            <person name="Turney S."/>
            <person name="Magnuson E."/>
            <person name="Levesque R."/>
            <person name="Greer C."/>
            <person name="Whyte L.G."/>
        </authorList>
    </citation>
    <scope>NUCLEOTIDE SEQUENCE [LARGE SCALE GENOMIC DNA]</scope>
    <source>
        <strain evidence="5 6">S5.1</strain>
    </source>
</reference>
<organism evidence="5 6">
    <name type="scientific">Sphingomonas oligophenolica</name>
    <dbReference type="NCBI Taxonomy" id="301154"/>
    <lineage>
        <taxon>Bacteria</taxon>
        <taxon>Pseudomonadati</taxon>
        <taxon>Pseudomonadota</taxon>
        <taxon>Alphaproteobacteria</taxon>
        <taxon>Sphingomonadales</taxon>
        <taxon>Sphingomonadaceae</taxon>
        <taxon>Sphingomonas</taxon>
    </lineage>
</organism>
<dbReference type="Proteomes" id="UP000318413">
    <property type="component" value="Unassembled WGS sequence"/>
</dbReference>
<evidence type="ECO:0000259" key="4">
    <source>
        <dbReference type="PROSITE" id="PS51891"/>
    </source>
</evidence>
<feature type="domain" description="CENP-V/GFA" evidence="4">
    <location>
        <begin position="8"/>
        <end position="108"/>
    </location>
</feature>
<dbReference type="RefSeq" id="WP_140869647.1">
    <property type="nucleotide sequence ID" value="NZ_RCZK01000004.1"/>
</dbReference>
<name>A0A502CHA0_9SPHN</name>
<dbReference type="GO" id="GO:0046872">
    <property type="term" value="F:metal ion binding"/>
    <property type="evidence" value="ECO:0007669"/>
    <property type="project" value="UniProtKB-KW"/>
</dbReference>
<accession>A0A502CHA0</accession>
<protein>
    <submittedName>
        <fullName evidence="5">GFA family protein</fullName>
    </submittedName>
</protein>
<evidence type="ECO:0000256" key="1">
    <source>
        <dbReference type="ARBA" id="ARBA00005495"/>
    </source>
</evidence>
<dbReference type="OrthoDB" id="7186766at2"/>
<keyword evidence="3" id="KW-0862">Zinc</keyword>
<comment type="caution">
    <text evidence="5">The sequence shown here is derived from an EMBL/GenBank/DDBJ whole genome shotgun (WGS) entry which is preliminary data.</text>
</comment>
<dbReference type="EMBL" id="RCZK01000004">
    <property type="protein sequence ID" value="TPG13095.1"/>
    <property type="molecule type" value="Genomic_DNA"/>
</dbReference>
<dbReference type="Pfam" id="PF04828">
    <property type="entry name" value="GFA"/>
    <property type="match status" value="1"/>
</dbReference>
<comment type="similarity">
    <text evidence="1">Belongs to the Gfa family.</text>
</comment>
<evidence type="ECO:0000256" key="2">
    <source>
        <dbReference type="ARBA" id="ARBA00022723"/>
    </source>
</evidence>
<evidence type="ECO:0000313" key="5">
    <source>
        <dbReference type="EMBL" id="TPG13095.1"/>
    </source>
</evidence>
<evidence type="ECO:0000256" key="3">
    <source>
        <dbReference type="ARBA" id="ARBA00022833"/>
    </source>
</evidence>
<dbReference type="InterPro" id="IPR006913">
    <property type="entry name" value="CENP-V/GFA"/>
</dbReference>
<keyword evidence="6" id="KW-1185">Reference proteome</keyword>
<dbReference type="GO" id="GO:0016846">
    <property type="term" value="F:carbon-sulfur lyase activity"/>
    <property type="evidence" value="ECO:0007669"/>
    <property type="project" value="InterPro"/>
</dbReference>
<dbReference type="SUPFAM" id="SSF51316">
    <property type="entry name" value="Mss4-like"/>
    <property type="match status" value="1"/>
</dbReference>
<keyword evidence="2" id="KW-0479">Metal-binding</keyword>
<proteinExistence type="inferred from homology"/>
<evidence type="ECO:0000313" key="6">
    <source>
        <dbReference type="Proteomes" id="UP000318413"/>
    </source>
</evidence>